<evidence type="ECO:0000256" key="1">
    <source>
        <dbReference type="ARBA" id="ARBA00004138"/>
    </source>
</evidence>
<accession>A0A0V0QHC4</accession>
<evidence type="ECO:0000256" key="3">
    <source>
        <dbReference type="ARBA" id="ARBA00022794"/>
    </source>
</evidence>
<name>A0A0V0QHC4_PSEPJ</name>
<evidence type="ECO:0008006" key="11">
    <source>
        <dbReference type="Google" id="ProtNLM"/>
    </source>
</evidence>
<dbReference type="AlphaFoldDB" id="A0A0V0QHC4"/>
<keyword evidence="5" id="KW-0969">Cilium</keyword>
<dbReference type="GO" id="GO:0005929">
    <property type="term" value="C:cilium"/>
    <property type="evidence" value="ECO:0007669"/>
    <property type="project" value="UniProtKB-SubCell"/>
</dbReference>
<evidence type="ECO:0000313" key="9">
    <source>
        <dbReference type="EMBL" id="KRX01625.1"/>
    </source>
</evidence>
<dbReference type="GO" id="GO:0005815">
    <property type="term" value="C:microtubule organizing center"/>
    <property type="evidence" value="ECO:0007669"/>
    <property type="project" value="TreeGrafter"/>
</dbReference>
<dbReference type="GO" id="GO:0060271">
    <property type="term" value="P:cilium assembly"/>
    <property type="evidence" value="ECO:0007669"/>
    <property type="project" value="TreeGrafter"/>
</dbReference>
<dbReference type="PANTHER" id="PTHR21547">
    <property type="entry name" value="CLUSTERIN ASSOCIATED PROTEIN 1"/>
    <property type="match status" value="1"/>
</dbReference>
<feature type="compositionally biased region" description="Acidic residues" evidence="8">
    <location>
        <begin position="379"/>
        <end position="390"/>
    </location>
</feature>
<dbReference type="EMBL" id="LDAU01000169">
    <property type="protein sequence ID" value="KRX01625.1"/>
    <property type="molecule type" value="Genomic_DNA"/>
</dbReference>
<feature type="coiled-coil region" evidence="7">
    <location>
        <begin position="192"/>
        <end position="219"/>
    </location>
</feature>
<dbReference type="InterPro" id="IPR019366">
    <property type="entry name" value="Clusterin-associated_protein-1"/>
</dbReference>
<gene>
    <name evidence="9" type="ORF">PPERSA_00332</name>
</gene>
<keyword evidence="3" id="KW-0970">Cilium biogenesis/degradation</keyword>
<sequence>MSFRELRNFCEIMRGLGYPRLISIENFRNPNFELVADILYWLAQRFDPTADISDDIEEERHRVEFIKQIATLFKTKTRIKLNLKKLYGSDGYAVQEILKVATILYKAYNSTPSDEDSSQGFQLPAKLANLKAHKQVATEITEIGAKLYDSLGKEKDLKIHREKALAFLDNISTNLENTQDQQYIEKCVRDIIAQQDENIDEMQKYVTNLEKDQRTLTEKIRRRTMELEKSQKRLQLMTGMRPAYLDEYERLEIELQKYYDVYIEKFRNLNYLENQLEEYLKIEKRQLEQTMQQQANRQKEQNEKELRELEGNDDIDQSRLDQQIQMAEMEMQQRGQSRGDSRALGSRQNKRQPMGNVGEESDEDDSEGEDSGEEGSGQDLEDSNESVDNF</sequence>
<dbReference type="Pfam" id="PF10234">
    <property type="entry name" value="Cluap1"/>
    <property type="match status" value="1"/>
</dbReference>
<feature type="compositionally biased region" description="Acidic residues" evidence="8">
    <location>
        <begin position="359"/>
        <end position="373"/>
    </location>
</feature>
<evidence type="ECO:0000256" key="4">
    <source>
        <dbReference type="ARBA" id="ARBA00023054"/>
    </source>
</evidence>
<comment type="similarity">
    <text evidence="2">Belongs to the CLUAP1 family.</text>
</comment>
<dbReference type="OrthoDB" id="438545at2759"/>
<feature type="compositionally biased region" description="Basic and acidic residues" evidence="8">
    <location>
        <begin position="297"/>
        <end position="310"/>
    </location>
</feature>
<protein>
    <recommendedName>
        <fullName evidence="11">Clusterin-associated protein-1</fullName>
    </recommendedName>
</protein>
<reference evidence="9 10" key="1">
    <citation type="journal article" date="2015" name="Sci. Rep.">
        <title>Genome of the facultative scuticociliatosis pathogen Pseudocohnilembus persalinus provides insight into its virulence through horizontal gene transfer.</title>
        <authorList>
            <person name="Xiong J."/>
            <person name="Wang G."/>
            <person name="Cheng J."/>
            <person name="Tian M."/>
            <person name="Pan X."/>
            <person name="Warren A."/>
            <person name="Jiang C."/>
            <person name="Yuan D."/>
            <person name="Miao W."/>
        </authorList>
    </citation>
    <scope>NUCLEOTIDE SEQUENCE [LARGE SCALE GENOMIC DNA]</scope>
    <source>
        <strain evidence="9">36N120E</strain>
    </source>
</reference>
<evidence type="ECO:0000256" key="8">
    <source>
        <dbReference type="SAM" id="MobiDB-lite"/>
    </source>
</evidence>
<comment type="subcellular location">
    <subcellularLocation>
        <location evidence="1">Cell projection</location>
        <location evidence="1">Cilium</location>
    </subcellularLocation>
</comment>
<evidence type="ECO:0000256" key="5">
    <source>
        <dbReference type="ARBA" id="ARBA00023069"/>
    </source>
</evidence>
<keyword evidence="6" id="KW-0966">Cell projection</keyword>
<evidence type="ECO:0000313" key="10">
    <source>
        <dbReference type="Proteomes" id="UP000054937"/>
    </source>
</evidence>
<keyword evidence="4 7" id="KW-0175">Coiled coil</keyword>
<evidence type="ECO:0000256" key="2">
    <source>
        <dbReference type="ARBA" id="ARBA00008340"/>
    </source>
</evidence>
<dbReference type="InParanoid" id="A0A0V0QHC4"/>
<proteinExistence type="inferred from homology"/>
<keyword evidence="10" id="KW-1185">Reference proteome</keyword>
<comment type="caution">
    <text evidence="9">The sequence shown here is derived from an EMBL/GenBank/DDBJ whole genome shotgun (WGS) entry which is preliminary data.</text>
</comment>
<dbReference type="OMA" id="ERFEXND"/>
<feature type="region of interest" description="Disordered" evidence="8">
    <location>
        <begin position="291"/>
        <end position="390"/>
    </location>
</feature>
<evidence type="ECO:0000256" key="7">
    <source>
        <dbReference type="SAM" id="Coils"/>
    </source>
</evidence>
<dbReference type="PANTHER" id="PTHR21547:SF0">
    <property type="entry name" value="CLUSTERIN-ASSOCIATED PROTEIN 1"/>
    <property type="match status" value="1"/>
</dbReference>
<dbReference type="GO" id="GO:0030992">
    <property type="term" value="C:intraciliary transport particle B"/>
    <property type="evidence" value="ECO:0007669"/>
    <property type="project" value="TreeGrafter"/>
</dbReference>
<feature type="compositionally biased region" description="Low complexity" evidence="8">
    <location>
        <begin position="322"/>
        <end position="333"/>
    </location>
</feature>
<evidence type="ECO:0000256" key="6">
    <source>
        <dbReference type="ARBA" id="ARBA00023273"/>
    </source>
</evidence>
<organism evidence="9 10">
    <name type="scientific">Pseudocohnilembus persalinus</name>
    <name type="common">Ciliate</name>
    <dbReference type="NCBI Taxonomy" id="266149"/>
    <lineage>
        <taxon>Eukaryota</taxon>
        <taxon>Sar</taxon>
        <taxon>Alveolata</taxon>
        <taxon>Ciliophora</taxon>
        <taxon>Intramacronucleata</taxon>
        <taxon>Oligohymenophorea</taxon>
        <taxon>Scuticociliatia</taxon>
        <taxon>Philasterida</taxon>
        <taxon>Pseudocohnilembidae</taxon>
        <taxon>Pseudocohnilembus</taxon>
    </lineage>
</organism>
<dbReference type="Proteomes" id="UP000054937">
    <property type="component" value="Unassembled WGS sequence"/>
</dbReference>